<comment type="caution">
    <text evidence="1">The sequence shown here is derived from an EMBL/GenBank/DDBJ whole genome shotgun (WGS) entry which is preliminary data.</text>
</comment>
<accession>A0A519BI86</accession>
<dbReference type="AlphaFoldDB" id="A0A519BI86"/>
<evidence type="ECO:0000313" key="2">
    <source>
        <dbReference type="Proteomes" id="UP000316562"/>
    </source>
</evidence>
<gene>
    <name evidence="1" type="ORF">EVJ46_01790</name>
</gene>
<dbReference type="EMBL" id="SGBC01000001">
    <property type="protein sequence ID" value="RZD16993.1"/>
    <property type="molecule type" value="Genomic_DNA"/>
</dbReference>
<organism evidence="1 2">
    <name type="scientific">Acididesulfobacter guangdongensis</name>
    <dbReference type="NCBI Taxonomy" id="2597225"/>
    <lineage>
        <taxon>Bacteria</taxon>
        <taxon>Deltaproteobacteria</taxon>
        <taxon>Candidatus Acidulodesulfobacterales</taxon>
        <taxon>Candidatus Acididesulfobacter</taxon>
    </lineage>
</organism>
<dbReference type="Proteomes" id="UP000316562">
    <property type="component" value="Unassembled WGS sequence"/>
</dbReference>
<evidence type="ECO:0000313" key="1">
    <source>
        <dbReference type="EMBL" id="RZD16993.1"/>
    </source>
</evidence>
<proteinExistence type="predicted"/>
<protein>
    <submittedName>
        <fullName evidence="1">Uncharacterized protein</fullName>
    </submittedName>
</protein>
<reference evidence="1 2" key="1">
    <citation type="journal article" date="2019" name="ISME J.">
        <title>Insights into ecological role of a new deltaproteobacterial order Candidatus Acidulodesulfobacterales by metagenomics and metatranscriptomics.</title>
        <authorList>
            <person name="Tan S."/>
            <person name="Liu J."/>
            <person name="Fang Y."/>
            <person name="Hedlund B.P."/>
            <person name="Lian Z.H."/>
            <person name="Huang L.Y."/>
            <person name="Li J.T."/>
            <person name="Huang L.N."/>
            <person name="Li W.J."/>
            <person name="Jiang H.C."/>
            <person name="Dong H.L."/>
            <person name="Shu W.S."/>
        </authorList>
    </citation>
    <scope>NUCLEOTIDE SEQUENCE [LARGE SCALE GENOMIC DNA]</scope>
    <source>
        <strain evidence="1">AP2</strain>
    </source>
</reference>
<sequence>MDIYLQIKNKKGEMFKIVNFSREEYFLSYKEHLRKIINENDYPVFFNEFKAGNYMDTKQIKLLINEVKNIAKKLGKDLEDYKTMIEKRSQIENNIFDHSSIKNIMLIGKKRLKEAADEFDEQELKEQLDYIDENIKKLNEAEEYLNIERGKLKFLFDIELLFDTLMEAKNCSSGIYLKTSGTD</sequence>
<name>A0A519BI86_ACIG2</name>